<dbReference type="Proteomes" id="UP000223184">
    <property type="component" value="Segment"/>
</dbReference>
<evidence type="ECO:0000313" key="3">
    <source>
        <dbReference type="Proteomes" id="UP000223184"/>
    </source>
</evidence>
<proteinExistence type="predicted"/>
<gene>
    <name evidence="2" type="ORF">P7602_42</name>
</gene>
<accession>A0A286QRQ1</accession>
<keyword evidence="3" id="KW-1185">Reference proteome</keyword>
<reference evidence="2 3" key="1">
    <citation type="journal article" date="2017" name="Front. Microbiol.">
        <title>Global Survey and Genome Exploration of Bacteriophages Infecting the Lactic Acid Bacterium Streptococcus thermophilus.</title>
        <authorList>
            <person name="McDonnell B."/>
            <person name="Mahony J."/>
            <person name="Hanemaaijer L."/>
            <person name="Neve H."/>
            <person name="Noben J.-P."/>
            <person name="Lugli G.A."/>
            <person name="Ventura M."/>
            <person name="Kouwen T.R."/>
            <person name="van Sinderen D."/>
        </authorList>
    </citation>
    <scope>NUCLEOTIDE SEQUENCE [LARGE SCALE GENOMIC DNA]</scope>
</reference>
<organism evidence="2 3">
    <name type="scientific">Streptococcus phage P7602</name>
    <dbReference type="NCBI Taxonomy" id="1971432"/>
    <lineage>
        <taxon>Viruses</taxon>
        <taxon>Duplodnaviria</taxon>
        <taxon>Heunggongvirae</taxon>
        <taxon>Uroviricota</taxon>
        <taxon>Caudoviricetes</taxon>
        <taxon>Aliceevansviridae</taxon>
        <taxon>Moineauvirus</taxon>
        <taxon>Moineauvirus P7602</taxon>
    </lineage>
</organism>
<feature type="region of interest" description="Disordered" evidence="1">
    <location>
        <begin position="1"/>
        <end position="30"/>
    </location>
</feature>
<sequence>MDRKLRQGIDRRETNRRSRTNVHSHSNLHR</sequence>
<name>A0A286QRQ1_9CAUD</name>
<evidence type="ECO:0000256" key="1">
    <source>
        <dbReference type="SAM" id="MobiDB-lite"/>
    </source>
</evidence>
<feature type="compositionally biased region" description="Basic residues" evidence="1">
    <location>
        <begin position="17"/>
        <end position="30"/>
    </location>
</feature>
<evidence type="ECO:0000313" key="2">
    <source>
        <dbReference type="EMBL" id="ARU14034.1"/>
    </source>
</evidence>
<protein>
    <submittedName>
        <fullName evidence="2">Uncharacterized protein</fullName>
    </submittedName>
</protein>
<feature type="compositionally biased region" description="Basic and acidic residues" evidence="1">
    <location>
        <begin position="1"/>
        <end position="16"/>
    </location>
</feature>
<dbReference type="EMBL" id="KY705273">
    <property type="protein sequence ID" value="ARU14034.1"/>
    <property type="molecule type" value="Genomic_DNA"/>
</dbReference>